<dbReference type="InterPro" id="IPR003004">
    <property type="entry name" value="GspF/PilC"/>
</dbReference>
<dbReference type="Proteomes" id="UP000305451">
    <property type="component" value="Unassembled WGS sequence"/>
</dbReference>
<reference evidence="9 10" key="1">
    <citation type="journal article" date="2013" name="Int. J. Syst. Evol. Microbiol.">
        <title>Marinicauda pacifica gen. nov., sp. nov., a prosthecate alphaproteobacterium of the family Hyphomonadaceae isolated from deep seawater.</title>
        <authorList>
            <person name="Zhang X.Y."/>
            <person name="Li G.W."/>
            <person name="Wang C.S."/>
            <person name="Zhang Y.J."/>
            <person name="Xu X.W."/>
            <person name="Li H."/>
            <person name="Liu A."/>
            <person name="Liu C."/>
            <person name="Xie B.B."/>
            <person name="Qin Q.L."/>
            <person name="Xu Z."/>
            <person name="Chen X.L."/>
            <person name="Zhou B.C."/>
            <person name="Zhang Y.Z."/>
        </authorList>
    </citation>
    <scope>NUCLEOTIDE SEQUENCE [LARGE SCALE GENOMIC DNA]</scope>
    <source>
        <strain evidence="9 10">P-1 km-3</strain>
    </source>
</reference>
<proteinExistence type="inferred from homology"/>
<dbReference type="Pfam" id="PF00482">
    <property type="entry name" value="T2SSF"/>
    <property type="match status" value="2"/>
</dbReference>
<dbReference type="EMBL" id="SRXV01000003">
    <property type="protein sequence ID" value="TGY92100.1"/>
    <property type="molecule type" value="Genomic_DNA"/>
</dbReference>
<organism evidence="9 10">
    <name type="scientific">Marinicauda pacifica</name>
    <dbReference type="NCBI Taxonomy" id="1133559"/>
    <lineage>
        <taxon>Bacteria</taxon>
        <taxon>Pseudomonadati</taxon>
        <taxon>Pseudomonadota</taxon>
        <taxon>Alphaproteobacteria</taxon>
        <taxon>Maricaulales</taxon>
        <taxon>Maricaulaceae</taxon>
        <taxon>Marinicauda</taxon>
    </lineage>
</organism>
<name>A0A4S2H8F1_9PROT</name>
<feature type="transmembrane region" description="Helical" evidence="7">
    <location>
        <begin position="165"/>
        <end position="187"/>
    </location>
</feature>
<sequence length="399" mass="42923">MAGFVYRGLNAEGATVEGRITAADETDALRQLESQSIAPFRLTLETPASRKFARKKARPADRHRFIRQLAVLLRAGAPLLDAFETVSSEEPCRDLALEADGVRRDLRAGSRLSVAMKTHMDVLPDYAPRLIELGEATGQVPKALSDIATQMEHELKSAAEIRNALAYPAFLAVAGGVAVVFMFLFIVPRFAALIGDDRTALPALSRIVIGLGVTMRENLPVTLVILLAIVGGIVFLLRSRKSRAAVGRALYGLPVVGSFLRSAEIARWARTCATALSGGAPLLEALILAEGSLQSPRRRQGLAEARRAIRAGEAIDVALRAHTDFDAMTINLVRTGRASASLDEMLAFLADLHEEEARNRAKRLTALAEPMAVLFIASVVGLVVVSLVLAMTSLYDVAL</sequence>
<dbReference type="PRINTS" id="PR00812">
    <property type="entry name" value="BCTERIALGSPF"/>
</dbReference>
<dbReference type="AlphaFoldDB" id="A0A4S2H8F1"/>
<dbReference type="RefSeq" id="WP_135945233.1">
    <property type="nucleotide sequence ID" value="NZ_BMEI01000003.1"/>
</dbReference>
<evidence type="ECO:0000256" key="3">
    <source>
        <dbReference type="ARBA" id="ARBA00022475"/>
    </source>
</evidence>
<evidence type="ECO:0000256" key="1">
    <source>
        <dbReference type="ARBA" id="ARBA00004651"/>
    </source>
</evidence>
<dbReference type="GO" id="GO:0015628">
    <property type="term" value="P:protein secretion by the type II secretion system"/>
    <property type="evidence" value="ECO:0007669"/>
    <property type="project" value="TreeGrafter"/>
</dbReference>
<dbReference type="OrthoDB" id="7628664at2"/>
<evidence type="ECO:0000313" key="9">
    <source>
        <dbReference type="EMBL" id="TGY92100.1"/>
    </source>
</evidence>
<comment type="similarity">
    <text evidence="2">Belongs to the GSP F family.</text>
</comment>
<keyword evidence="10" id="KW-1185">Reference proteome</keyword>
<protein>
    <submittedName>
        <fullName evidence="9">Type II secretion system F family protein</fullName>
    </submittedName>
</protein>
<gene>
    <name evidence="9" type="ORF">E5162_10555</name>
</gene>
<evidence type="ECO:0000256" key="5">
    <source>
        <dbReference type="ARBA" id="ARBA00022989"/>
    </source>
</evidence>
<dbReference type="InterPro" id="IPR042094">
    <property type="entry name" value="T2SS_GspF_sf"/>
</dbReference>
<evidence type="ECO:0000256" key="2">
    <source>
        <dbReference type="ARBA" id="ARBA00005745"/>
    </source>
</evidence>
<dbReference type="GO" id="GO:0005886">
    <property type="term" value="C:plasma membrane"/>
    <property type="evidence" value="ECO:0007669"/>
    <property type="project" value="UniProtKB-SubCell"/>
</dbReference>
<keyword evidence="3" id="KW-1003">Cell membrane</keyword>
<feature type="domain" description="Type II secretion system protein GspF" evidence="8">
    <location>
        <begin position="268"/>
        <end position="389"/>
    </location>
</feature>
<feature type="transmembrane region" description="Helical" evidence="7">
    <location>
        <begin position="372"/>
        <end position="395"/>
    </location>
</feature>
<evidence type="ECO:0000256" key="6">
    <source>
        <dbReference type="ARBA" id="ARBA00023136"/>
    </source>
</evidence>
<keyword evidence="6 7" id="KW-0472">Membrane</keyword>
<comment type="caution">
    <text evidence="9">The sequence shown here is derived from an EMBL/GenBank/DDBJ whole genome shotgun (WGS) entry which is preliminary data.</text>
</comment>
<dbReference type="PANTHER" id="PTHR30012">
    <property type="entry name" value="GENERAL SECRETION PATHWAY PROTEIN"/>
    <property type="match status" value="1"/>
</dbReference>
<evidence type="ECO:0000256" key="4">
    <source>
        <dbReference type="ARBA" id="ARBA00022692"/>
    </source>
</evidence>
<accession>A0A4S2H8F1</accession>
<dbReference type="Gene3D" id="1.20.81.30">
    <property type="entry name" value="Type II secretion system (T2SS), domain F"/>
    <property type="match status" value="2"/>
</dbReference>
<feature type="transmembrane region" description="Helical" evidence="7">
    <location>
        <begin position="219"/>
        <end position="237"/>
    </location>
</feature>
<feature type="domain" description="Type II secretion system protein GspF" evidence="8">
    <location>
        <begin position="65"/>
        <end position="188"/>
    </location>
</feature>
<evidence type="ECO:0000259" key="8">
    <source>
        <dbReference type="Pfam" id="PF00482"/>
    </source>
</evidence>
<keyword evidence="5 7" id="KW-1133">Transmembrane helix</keyword>
<evidence type="ECO:0000256" key="7">
    <source>
        <dbReference type="SAM" id="Phobius"/>
    </source>
</evidence>
<dbReference type="InterPro" id="IPR018076">
    <property type="entry name" value="T2SS_GspF_dom"/>
</dbReference>
<dbReference type="PANTHER" id="PTHR30012:SF0">
    <property type="entry name" value="TYPE II SECRETION SYSTEM PROTEIN F-RELATED"/>
    <property type="match status" value="1"/>
</dbReference>
<evidence type="ECO:0000313" key="10">
    <source>
        <dbReference type="Proteomes" id="UP000305451"/>
    </source>
</evidence>
<comment type="subcellular location">
    <subcellularLocation>
        <location evidence="1">Cell membrane</location>
        <topology evidence="1">Multi-pass membrane protein</topology>
    </subcellularLocation>
</comment>
<keyword evidence="4 7" id="KW-0812">Transmembrane</keyword>